<dbReference type="Proteomes" id="UP000095762">
    <property type="component" value="Unassembled WGS sequence"/>
</dbReference>
<feature type="transmembrane region" description="Helical" evidence="1">
    <location>
        <begin position="250"/>
        <end position="267"/>
    </location>
</feature>
<reference evidence="3 4" key="1">
    <citation type="submission" date="2015-09" db="EMBL/GenBank/DDBJ databases">
        <authorList>
            <consortium name="Pathogen Informatics"/>
        </authorList>
    </citation>
    <scope>NUCLEOTIDE SEQUENCE [LARGE SCALE GENOMIC DNA]</scope>
    <source>
        <strain evidence="3 4">2789STDY5834957</strain>
    </source>
</reference>
<dbReference type="SUPFAM" id="SSF55874">
    <property type="entry name" value="ATPase domain of HSP90 chaperone/DNA topoisomerase II/histidine kinase"/>
    <property type="match status" value="1"/>
</dbReference>
<feature type="transmembrane region" description="Helical" evidence="1">
    <location>
        <begin position="118"/>
        <end position="136"/>
    </location>
</feature>
<dbReference type="Pfam" id="PF14501">
    <property type="entry name" value="HATPase_c_5"/>
    <property type="match status" value="1"/>
</dbReference>
<evidence type="ECO:0000313" key="4">
    <source>
        <dbReference type="Proteomes" id="UP000095762"/>
    </source>
</evidence>
<accession>A0A174UYN4</accession>
<feature type="transmembrane region" description="Helical" evidence="1">
    <location>
        <begin position="42"/>
        <end position="60"/>
    </location>
</feature>
<feature type="transmembrane region" description="Helical" evidence="1">
    <location>
        <begin position="66"/>
        <end position="85"/>
    </location>
</feature>
<name>A0A174UYN4_9FIRM</name>
<dbReference type="CDD" id="cd16935">
    <property type="entry name" value="HATPase_AgrC-ComD-like"/>
    <property type="match status" value="1"/>
</dbReference>
<feature type="transmembrane region" description="Helical" evidence="1">
    <location>
        <begin position="188"/>
        <end position="205"/>
    </location>
</feature>
<dbReference type="RefSeq" id="WP_055060196.1">
    <property type="nucleotide sequence ID" value="NZ_CZBP01000025.1"/>
</dbReference>
<dbReference type="InterPro" id="IPR036890">
    <property type="entry name" value="HATPase_C_sf"/>
</dbReference>
<dbReference type="EMBL" id="CZBP01000025">
    <property type="protein sequence ID" value="CUQ27593.1"/>
    <property type="molecule type" value="Genomic_DNA"/>
</dbReference>
<gene>
    <name evidence="3" type="ORF">ERS852569_02817</name>
</gene>
<dbReference type="PANTHER" id="PTHR40448">
    <property type="entry name" value="TWO-COMPONENT SENSOR HISTIDINE KINASE"/>
    <property type="match status" value="1"/>
</dbReference>
<dbReference type="AlphaFoldDB" id="A0A174UYN4"/>
<protein>
    <submittedName>
        <fullName evidence="3">Sensory histidine kinase DcuS</fullName>
    </submittedName>
</protein>
<keyword evidence="3" id="KW-0808">Transferase</keyword>
<proteinExistence type="predicted"/>
<dbReference type="GO" id="GO:0016301">
    <property type="term" value="F:kinase activity"/>
    <property type="evidence" value="ECO:0007669"/>
    <property type="project" value="UniProtKB-KW"/>
</dbReference>
<dbReference type="InterPro" id="IPR032834">
    <property type="entry name" value="NatK-like_C"/>
</dbReference>
<evidence type="ECO:0000259" key="2">
    <source>
        <dbReference type="Pfam" id="PF14501"/>
    </source>
</evidence>
<keyword evidence="1" id="KW-1133">Transmembrane helix</keyword>
<dbReference type="Gene3D" id="3.30.565.10">
    <property type="entry name" value="Histidine kinase-like ATPase, C-terminal domain"/>
    <property type="match status" value="1"/>
</dbReference>
<evidence type="ECO:0000256" key="1">
    <source>
        <dbReference type="SAM" id="Phobius"/>
    </source>
</evidence>
<dbReference type="GO" id="GO:0042802">
    <property type="term" value="F:identical protein binding"/>
    <property type="evidence" value="ECO:0007669"/>
    <property type="project" value="TreeGrafter"/>
</dbReference>
<keyword evidence="3" id="KW-0418">Kinase</keyword>
<feature type="domain" description="Sensor histidine kinase NatK-like C-terminal" evidence="2">
    <location>
        <begin position="385"/>
        <end position="483"/>
    </location>
</feature>
<keyword evidence="1" id="KW-0812">Transmembrane</keyword>
<evidence type="ECO:0000313" key="3">
    <source>
        <dbReference type="EMBL" id="CUQ27593.1"/>
    </source>
</evidence>
<feature type="transmembrane region" description="Helical" evidence="1">
    <location>
        <begin position="217"/>
        <end position="238"/>
    </location>
</feature>
<keyword evidence="1" id="KW-0472">Membrane</keyword>
<feature type="transmembrane region" description="Helical" evidence="1">
    <location>
        <begin position="148"/>
        <end position="168"/>
    </location>
</feature>
<sequence>MLKVLLYGLATFMETGIGVWIFGQMFPKRKLLEKKHYISKGVMYTLLFVGGYTLSCLFWGKNNVEKLRNCFIFLYISFGMIMCFYKRIKKNSRACGTFLFIAMVVWIEGQYWDMYQSITMIGLGNILPVLYLYLFYESTLLQAYIWEVFYLANIAIAKEVYIAYVGIFEQKKFVDFLHYPRSHSYSEIIYLIVLFCIMLIMNKIFEISKVMKNALCFNKSIVWGIGMLEIGILSVFIFSEDKIYESNLKGTLIIFGILIFLFLSLTMRYQKKMNDAQCEILNIRYETMQKQYEELNCAYNKYRCIIHDEKHLLSFLEECLENDKIEEALMFIKNFQNNNFTSDNLVWTGIPIVDFMLNIKYRKIEKYNIAFKVNADFENIPLEDSDVIMILGNLLDNAIEASMKSKKKEIKLYIANKNDMFILKVINTYEIEPVTKGERFISNKKEKNKHGWGIESVKEIVNKYEGMVDFKFHKNIFEANLMIEIK</sequence>
<feature type="transmembrane region" description="Helical" evidence="1">
    <location>
        <begin position="6"/>
        <end position="22"/>
    </location>
</feature>
<organism evidence="3 4">
    <name type="scientific">Blautia obeum</name>
    <dbReference type="NCBI Taxonomy" id="40520"/>
    <lineage>
        <taxon>Bacteria</taxon>
        <taxon>Bacillati</taxon>
        <taxon>Bacillota</taxon>
        <taxon>Clostridia</taxon>
        <taxon>Lachnospirales</taxon>
        <taxon>Lachnospiraceae</taxon>
        <taxon>Blautia</taxon>
    </lineage>
</organism>
<dbReference type="PANTHER" id="PTHR40448:SF1">
    <property type="entry name" value="TWO-COMPONENT SENSOR HISTIDINE KINASE"/>
    <property type="match status" value="1"/>
</dbReference>